<gene>
    <name evidence="3" type="ORF">HALOF300_01943</name>
</gene>
<accession>A0A7M4DIJ0</accession>
<feature type="transmembrane region" description="Helical" evidence="2">
    <location>
        <begin position="42"/>
        <end position="64"/>
    </location>
</feature>
<name>A0A7M4DIJ0_9MICO</name>
<keyword evidence="2" id="KW-1133">Transmembrane helix</keyword>
<sequence>MRNTLGHPARSHAVLSYDRGVSPSPDRPAPKELAPARVNAKALVLVGIGGWLAALVVLGVLHLTGSVIDGRWPLICVAGLLLGWVGFWWLHRVHLINDEGISE</sequence>
<organism evidence="3 4">
    <name type="scientific">Occultella aeris</name>
    <dbReference type="NCBI Taxonomy" id="2761496"/>
    <lineage>
        <taxon>Bacteria</taxon>
        <taxon>Bacillati</taxon>
        <taxon>Actinomycetota</taxon>
        <taxon>Actinomycetes</taxon>
        <taxon>Micrococcales</taxon>
        <taxon>Ruaniaceae</taxon>
        <taxon>Occultella</taxon>
    </lineage>
</organism>
<evidence type="ECO:0000256" key="1">
    <source>
        <dbReference type="SAM" id="MobiDB-lite"/>
    </source>
</evidence>
<evidence type="ECO:0000313" key="3">
    <source>
        <dbReference type="EMBL" id="VZO36764.1"/>
    </source>
</evidence>
<dbReference type="EMBL" id="CACRYJ010000025">
    <property type="protein sequence ID" value="VZO36764.1"/>
    <property type="molecule type" value="Genomic_DNA"/>
</dbReference>
<evidence type="ECO:0008006" key="5">
    <source>
        <dbReference type="Google" id="ProtNLM"/>
    </source>
</evidence>
<evidence type="ECO:0000256" key="2">
    <source>
        <dbReference type="SAM" id="Phobius"/>
    </source>
</evidence>
<feature type="transmembrane region" description="Helical" evidence="2">
    <location>
        <begin position="70"/>
        <end position="90"/>
    </location>
</feature>
<dbReference type="AlphaFoldDB" id="A0A7M4DIJ0"/>
<evidence type="ECO:0000313" key="4">
    <source>
        <dbReference type="Proteomes" id="UP000419743"/>
    </source>
</evidence>
<comment type="caution">
    <text evidence="3">The sequence shown here is derived from an EMBL/GenBank/DDBJ whole genome shotgun (WGS) entry which is preliminary data.</text>
</comment>
<dbReference type="Proteomes" id="UP000419743">
    <property type="component" value="Unassembled WGS sequence"/>
</dbReference>
<keyword evidence="2" id="KW-0472">Membrane</keyword>
<keyword evidence="2" id="KW-0812">Transmembrane</keyword>
<reference evidence="3 4" key="1">
    <citation type="submission" date="2019-11" db="EMBL/GenBank/DDBJ databases">
        <authorList>
            <person name="Criscuolo A."/>
        </authorList>
    </citation>
    <scope>NUCLEOTIDE SEQUENCE [LARGE SCALE GENOMIC DNA]</scope>
    <source>
        <strain evidence="3">CIP111667</strain>
    </source>
</reference>
<keyword evidence="4" id="KW-1185">Reference proteome</keyword>
<feature type="region of interest" description="Disordered" evidence="1">
    <location>
        <begin position="1"/>
        <end position="32"/>
    </location>
</feature>
<proteinExistence type="predicted"/>
<protein>
    <recommendedName>
        <fullName evidence="5">DUF2530 domain-containing protein</fullName>
    </recommendedName>
</protein>